<dbReference type="RefSeq" id="WP_217996191.1">
    <property type="nucleotide sequence ID" value="NZ_CP082781.1"/>
</dbReference>
<dbReference type="SUPFAM" id="SSF51182">
    <property type="entry name" value="RmlC-like cupins"/>
    <property type="match status" value="1"/>
</dbReference>
<accession>A0ABY3RQQ8</accession>
<dbReference type="EMBL" id="CP082781">
    <property type="protein sequence ID" value="UGS25215.1"/>
    <property type="molecule type" value="Genomic_DNA"/>
</dbReference>
<dbReference type="Gene3D" id="2.60.120.10">
    <property type="entry name" value="Jelly Rolls"/>
    <property type="match status" value="1"/>
</dbReference>
<protein>
    <recommendedName>
        <fullName evidence="3">Cupin domain-containing protein</fullName>
    </recommendedName>
</protein>
<evidence type="ECO:0000313" key="1">
    <source>
        <dbReference type="EMBL" id="UGS25215.1"/>
    </source>
</evidence>
<keyword evidence="2" id="KW-1185">Reference proteome</keyword>
<dbReference type="InterPro" id="IPR011051">
    <property type="entry name" value="RmlC_Cupin_sf"/>
</dbReference>
<name>A0ABY3RQQ8_9MICO</name>
<sequence>MAKGDIITLPDGGEVILGDVGQEVILENEHTRVWHISLEPGESQPWHLHHNPYLVIAIEAADNRITYLDGTSRDVHEFVGRTIEMLPSPVHMLTNVGRTRYVSRLIEFKDQGENLPGGWRDGAA</sequence>
<evidence type="ECO:0000313" key="2">
    <source>
        <dbReference type="Proteomes" id="UP001199642"/>
    </source>
</evidence>
<gene>
    <name evidence="1" type="ORF">K8F61_10980</name>
</gene>
<reference evidence="1 2" key="1">
    <citation type="submission" date="2023-01" db="EMBL/GenBank/DDBJ databases">
        <title>Characterization of estradiol degrading bacteria Microbacterium sp. MZT7 and reveal degrading genes through genome analysis.</title>
        <authorList>
            <person name="Hao P."/>
            <person name="Gao Y."/>
        </authorList>
    </citation>
    <scope>NUCLEOTIDE SEQUENCE [LARGE SCALE GENOMIC DNA]</scope>
    <source>
        <strain evidence="1 2">MZT7</strain>
    </source>
</reference>
<dbReference type="InterPro" id="IPR014710">
    <property type="entry name" value="RmlC-like_jellyroll"/>
</dbReference>
<evidence type="ECO:0008006" key="3">
    <source>
        <dbReference type="Google" id="ProtNLM"/>
    </source>
</evidence>
<proteinExistence type="predicted"/>
<organism evidence="1 2">
    <name type="scientific">Microbacterium resistens</name>
    <dbReference type="NCBI Taxonomy" id="156977"/>
    <lineage>
        <taxon>Bacteria</taxon>
        <taxon>Bacillati</taxon>
        <taxon>Actinomycetota</taxon>
        <taxon>Actinomycetes</taxon>
        <taxon>Micrococcales</taxon>
        <taxon>Microbacteriaceae</taxon>
        <taxon>Microbacterium</taxon>
    </lineage>
</organism>
<dbReference type="Proteomes" id="UP001199642">
    <property type="component" value="Chromosome"/>
</dbReference>